<dbReference type="PANTHER" id="PTHR32254">
    <property type="entry name" value="EXPRESSED PROTEIN"/>
    <property type="match status" value="1"/>
</dbReference>
<proteinExistence type="predicted"/>
<reference evidence="1" key="1">
    <citation type="submission" date="2019-09" db="EMBL/GenBank/DDBJ databases">
        <title>Draft genome information of white flower Hibiscus syriacus.</title>
        <authorList>
            <person name="Kim Y.-M."/>
        </authorList>
    </citation>
    <scope>NUCLEOTIDE SEQUENCE [LARGE SCALE GENOMIC DNA]</scope>
    <source>
        <strain evidence="1">YM2019G1</strain>
    </source>
</reference>
<evidence type="ECO:0000313" key="1">
    <source>
        <dbReference type="EMBL" id="KAE8673063.1"/>
    </source>
</evidence>
<dbReference type="Pfam" id="PF06364">
    <property type="entry name" value="DUF1068"/>
    <property type="match status" value="1"/>
</dbReference>
<evidence type="ECO:0000313" key="2">
    <source>
        <dbReference type="Proteomes" id="UP000436088"/>
    </source>
</evidence>
<protein>
    <submittedName>
        <fullName evidence="1">Allene oxide synthase</fullName>
    </submittedName>
</protein>
<organism evidence="1 2">
    <name type="scientific">Hibiscus syriacus</name>
    <name type="common">Rose of Sharon</name>
    <dbReference type="NCBI Taxonomy" id="106335"/>
    <lineage>
        <taxon>Eukaryota</taxon>
        <taxon>Viridiplantae</taxon>
        <taxon>Streptophyta</taxon>
        <taxon>Embryophyta</taxon>
        <taxon>Tracheophyta</taxon>
        <taxon>Spermatophyta</taxon>
        <taxon>Magnoliopsida</taxon>
        <taxon>eudicotyledons</taxon>
        <taxon>Gunneridae</taxon>
        <taxon>Pentapetalae</taxon>
        <taxon>rosids</taxon>
        <taxon>malvids</taxon>
        <taxon>Malvales</taxon>
        <taxon>Malvaceae</taxon>
        <taxon>Malvoideae</taxon>
        <taxon>Hibiscus</taxon>
    </lineage>
</organism>
<dbReference type="InterPro" id="IPR010471">
    <property type="entry name" value="DUF1068"/>
</dbReference>
<dbReference type="PANTHER" id="PTHR32254:SF14">
    <property type="entry name" value="EXPRESSED PROTEIN"/>
    <property type="match status" value="1"/>
</dbReference>
<accession>A0A6A2XBU8</accession>
<dbReference type="AlphaFoldDB" id="A0A6A2XBU8"/>
<comment type="caution">
    <text evidence="1">The sequence shown here is derived from an EMBL/GenBank/DDBJ whole genome shotgun (WGS) entry which is preliminary data.</text>
</comment>
<name>A0A6A2XBU8_HIBSY</name>
<gene>
    <name evidence="1" type="ORF">F3Y22_tig00111812pilonHSYRG00055</name>
</gene>
<dbReference type="EMBL" id="VEPZ02001436">
    <property type="protein sequence ID" value="KAE8673063.1"/>
    <property type="molecule type" value="Genomic_DNA"/>
</dbReference>
<keyword evidence="2" id="KW-1185">Reference proteome</keyword>
<dbReference type="Proteomes" id="UP000436088">
    <property type="component" value="Unassembled WGS sequence"/>
</dbReference>
<sequence>MEGLATISRTSDNCPPCLCDCSSHPLLTIPEGLSNASLVDCAKRDPEVNEDTEKNFAELLTEELKLREAQALESQQRDDMASLEAKKIASQYQKEADKCS</sequence>